<evidence type="ECO:0000256" key="5">
    <source>
        <dbReference type="ARBA" id="ARBA00023125"/>
    </source>
</evidence>
<dbReference type="InterPro" id="IPR001138">
    <property type="entry name" value="Zn2Cys6_DnaBD"/>
</dbReference>
<comment type="caution">
    <text evidence="11">The sequence shown here is derived from an EMBL/GenBank/DDBJ whole genome shotgun (WGS) entry which is preliminary data.</text>
</comment>
<dbReference type="InterPro" id="IPR007219">
    <property type="entry name" value="XnlR_reg_dom"/>
</dbReference>
<keyword evidence="3" id="KW-0862">Zinc</keyword>
<keyword evidence="6" id="KW-0804">Transcription</keyword>
<dbReference type="Pfam" id="PF04082">
    <property type="entry name" value="Fungal_trans"/>
    <property type="match status" value="1"/>
</dbReference>
<feature type="coiled-coil region" evidence="8">
    <location>
        <begin position="789"/>
        <end position="816"/>
    </location>
</feature>
<evidence type="ECO:0000256" key="3">
    <source>
        <dbReference type="ARBA" id="ARBA00022833"/>
    </source>
</evidence>
<dbReference type="InterPro" id="IPR036864">
    <property type="entry name" value="Zn2-C6_fun-type_DNA-bd_sf"/>
</dbReference>
<dbReference type="SUPFAM" id="SSF57701">
    <property type="entry name" value="Zn2/Cys6 DNA-binding domain"/>
    <property type="match status" value="1"/>
</dbReference>
<feature type="compositionally biased region" description="Polar residues" evidence="9">
    <location>
        <begin position="149"/>
        <end position="160"/>
    </location>
</feature>
<feature type="compositionally biased region" description="Polar residues" evidence="9">
    <location>
        <begin position="245"/>
        <end position="261"/>
    </location>
</feature>
<feature type="compositionally biased region" description="Basic and acidic residues" evidence="9">
    <location>
        <begin position="439"/>
        <end position="458"/>
    </location>
</feature>
<feature type="region of interest" description="Disordered" evidence="9">
    <location>
        <begin position="956"/>
        <end position="1010"/>
    </location>
</feature>
<gene>
    <name evidence="11" type="ORF">AAF712_007998</name>
</gene>
<evidence type="ECO:0000256" key="1">
    <source>
        <dbReference type="ARBA" id="ARBA00004123"/>
    </source>
</evidence>
<keyword evidence="5" id="KW-0238">DNA-binding</keyword>
<reference evidence="11 12" key="1">
    <citation type="submission" date="2024-05" db="EMBL/GenBank/DDBJ databases">
        <title>A draft genome resource for the thread blight pathogen Marasmius tenuissimus strain MS-2.</title>
        <authorList>
            <person name="Yulfo-Soto G.E."/>
            <person name="Baruah I.K."/>
            <person name="Amoako-Attah I."/>
            <person name="Bukari Y."/>
            <person name="Meinhardt L.W."/>
            <person name="Bailey B.A."/>
            <person name="Cohen S.P."/>
        </authorList>
    </citation>
    <scope>NUCLEOTIDE SEQUENCE [LARGE SCALE GENOMIC DNA]</scope>
    <source>
        <strain evidence="11 12">MS-2</strain>
    </source>
</reference>
<feature type="region of interest" description="Disordered" evidence="9">
    <location>
        <begin position="1055"/>
        <end position="1089"/>
    </location>
</feature>
<feature type="compositionally biased region" description="Polar residues" evidence="9">
    <location>
        <begin position="864"/>
        <end position="883"/>
    </location>
</feature>
<feature type="compositionally biased region" description="Low complexity" evidence="9">
    <location>
        <begin position="961"/>
        <end position="993"/>
    </location>
</feature>
<dbReference type="PANTHER" id="PTHR31313">
    <property type="entry name" value="TY1 ENHANCER ACTIVATOR"/>
    <property type="match status" value="1"/>
</dbReference>
<evidence type="ECO:0000256" key="8">
    <source>
        <dbReference type="SAM" id="Coils"/>
    </source>
</evidence>
<protein>
    <recommendedName>
        <fullName evidence="10">Zn(2)-C6 fungal-type domain-containing protein</fullName>
    </recommendedName>
</protein>
<feature type="compositionally biased region" description="Basic and acidic residues" evidence="9">
    <location>
        <begin position="414"/>
        <end position="429"/>
    </location>
</feature>
<evidence type="ECO:0000256" key="4">
    <source>
        <dbReference type="ARBA" id="ARBA00023015"/>
    </source>
</evidence>
<evidence type="ECO:0000256" key="2">
    <source>
        <dbReference type="ARBA" id="ARBA00022723"/>
    </source>
</evidence>
<feature type="compositionally biased region" description="Gly residues" evidence="9">
    <location>
        <begin position="1076"/>
        <end position="1089"/>
    </location>
</feature>
<evidence type="ECO:0000256" key="6">
    <source>
        <dbReference type="ARBA" id="ARBA00023163"/>
    </source>
</evidence>
<dbReference type="Proteomes" id="UP001437256">
    <property type="component" value="Unassembled WGS sequence"/>
</dbReference>
<accession>A0ABR2ZTU9</accession>
<feature type="region of interest" description="Disordered" evidence="9">
    <location>
        <begin position="864"/>
        <end position="893"/>
    </location>
</feature>
<keyword evidence="2" id="KW-0479">Metal-binding</keyword>
<dbReference type="SMART" id="SM00906">
    <property type="entry name" value="Fungal_trans"/>
    <property type="match status" value="1"/>
</dbReference>
<dbReference type="SMART" id="SM00066">
    <property type="entry name" value="GAL4"/>
    <property type="match status" value="1"/>
</dbReference>
<proteinExistence type="predicted"/>
<sequence length="1103" mass="121873">MNTVSLGQPSTSSSSYNIPGDDYPTRTKRRYGASCELCRKRKRKCPGRDSEGNSLCTHCREVGVKCVFPPSRAKVAMASQSIGNVEVDGLRRYIRKLAKSTPEQREMMLTKWAQDDEKKVALGRRKVMQRLINEEAGIPYEDEDEQPELRNQASTSSLRNRPNKRTRRESESSYEESDRDRDREMMRGDHEDDIDEEYPSSSASDLSALRLSLKPEDPPPSELEFSEASDHGEDGEDVDYDSHQRSPYQQHPSYPHQNPAGTGQRHPYPQFPASYSAAPIPQIRTPVPHAQVSAWTDYLINVTFVNSNIPNVNEEEREVLLKNYFNKYVNEFLLWTVYAHTARHVPSLQSNVFSYAAKAHILLAGEMSRPSSIPTVQGLLLLSANNAARGMYAQAWHMTASAVAMIVDLGIHHDGESSKDKSREPKDTPSPESTSSSGRRKEKERDRGDGGKDRERGAKGYVARQMRLRVFWGAFIWDKLLSLALNRTPLLSLELHRPPLPDPVPSTKLWAPYIPPYIPVSSRSVPEEHQPGQDETPPLKEVPPLLHSFTPQLGHEEKCFYESCRANIFLDEVHRFLYRKPWRRLQPWHVRDSVMGMRDRMLGWLKIADRDVVFSDLSRLGGVGGQGCPPPPHILQLNILIRIIWILLYRPFYYNKASASGAGDANTISTPGSSTSHHGQGTSTSTSTSTSTPTSTSSSSSSSYAITHAVTTCEQASVEINLLFKSYASAFPLAKASYAIVFAAFLAATIDLVVIERRFQGSDKWKERDEVLERLRLSQVVLKGGRGSIPGMQESMERLEKRLERVMRAEEEIRVTTNANGNGHGTGTDDVNMNVDTFEDGGASAGVGYTTMGTGHVPQNQMQLSYSSERQQEQIHTSPSSQRPPRMHGASNIHHSVPMAMSPQHRLTERKSLPTMSLAIPESQAYGSLPSANPLMTQSPLPPSATISSSVWQYPAASQHYSQPPAATSPQQQQQHQHQHPQQTYPQTHSQSHGQMHDPNHAQSYGSPSSSSFSGYGHNFNYTSSSFAGIGGVSMPDEGWNAWFWPGDGNTGSYGSSSLGGALGHEPQAHSQVHGQGQGGGGESAGYSGGGGGATVGAGGWMM</sequence>
<feature type="domain" description="Zn(2)-C6 fungal-type" evidence="10">
    <location>
        <begin position="34"/>
        <end position="68"/>
    </location>
</feature>
<name>A0ABR2ZTU9_9AGAR</name>
<dbReference type="Gene3D" id="4.10.240.10">
    <property type="entry name" value="Zn(2)-C6 fungal-type DNA-binding domain"/>
    <property type="match status" value="1"/>
</dbReference>
<dbReference type="CDD" id="cd12148">
    <property type="entry name" value="fungal_TF_MHR"/>
    <property type="match status" value="1"/>
</dbReference>
<dbReference type="PANTHER" id="PTHR31313:SF81">
    <property type="entry name" value="TY1 ENHANCER ACTIVATOR"/>
    <property type="match status" value="1"/>
</dbReference>
<evidence type="ECO:0000313" key="11">
    <source>
        <dbReference type="EMBL" id="KAL0065006.1"/>
    </source>
</evidence>
<dbReference type="PROSITE" id="PS00463">
    <property type="entry name" value="ZN2_CY6_FUNGAL_1"/>
    <property type="match status" value="1"/>
</dbReference>
<feature type="region of interest" description="Disordered" evidence="9">
    <location>
        <begin position="522"/>
        <end position="541"/>
    </location>
</feature>
<feature type="region of interest" description="Disordered" evidence="9">
    <location>
        <begin position="414"/>
        <end position="458"/>
    </location>
</feature>
<feature type="compositionally biased region" description="Basic and acidic residues" evidence="9">
    <location>
        <begin position="168"/>
        <end position="190"/>
    </location>
</feature>
<comment type="subcellular location">
    <subcellularLocation>
        <location evidence="1">Nucleus</location>
    </subcellularLocation>
</comment>
<keyword evidence="4" id="KW-0805">Transcription regulation</keyword>
<keyword evidence="12" id="KW-1185">Reference proteome</keyword>
<evidence type="ECO:0000256" key="7">
    <source>
        <dbReference type="ARBA" id="ARBA00023242"/>
    </source>
</evidence>
<feature type="compositionally biased region" description="Polar residues" evidence="9">
    <location>
        <begin position="1"/>
        <end position="17"/>
    </location>
</feature>
<dbReference type="EMBL" id="JBBXMP010000053">
    <property type="protein sequence ID" value="KAL0065006.1"/>
    <property type="molecule type" value="Genomic_DNA"/>
</dbReference>
<feature type="compositionally biased region" description="Low complexity" evidence="9">
    <location>
        <begin position="669"/>
        <end position="701"/>
    </location>
</feature>
<dbReference type="Pfam" id="PF00172">
    <property type="entry name" value="Zn_clus"/>
    <property type="match status" value="1"/>
</dbReference>
<feature type="region of interest" description="Disordered" evidence="9">
    <location>
        <begin position="668"/>
        <end position="701"/>
    </location>
</feature>
<dbReference type="InterPro" id="IPR051615">
    <property type="entry name" value="Transcr_Regulatory_Elem"/>
</dbReference>
<feature type="region of interest" description="Disordered" evidence="9">
    <location>
        <begin position="138"/>
        <end position="275"/>
    </location>
</feature>
<dbReference type="CDD" id="cd00067">
    <property type="entry name" value="GAL4"/>
    <property type="match status" value="1"/>
</dbReference>
<evidence type="ECO:0000259" key="10">
    <source>
        <dbReference type="PROSITE" id="PS50048"/>
    </source>
</evidence>
<keyword evidence="8" id="KW-0175">Coiled coil</keyword>
<dbReference type="PROSITE" id="PS50048">
    <property type="entry name" value="ZN2_CY6_FUNGAL_2"/>
    <property type="match status" value="1"/>
</dbReference>
<feature type="region of interest" description="Disordered" evidence="9">
    <location>
        <begin position="1"/>
        <end position="27"/>
    </location>
</feature>
<evidence type="ECO:0000256" key="9">
    <source>
        <dbReference type="SAM" id="MobiDB-lite"/>
    </source>
</evidence>
<organism evidence="11 12">
    <name type="scientific">Marasmius tenuissimus</name>
    <dbReference type="NCBI Taxonomy" id="585030"/>
    <lineage>
        <taxon>Eukaryota</taxon>
        <taxon>Fungi</taxon>
        <taxon>Dikarya</taxon>
        <taxon>Basidiomycota</taxon>
        <taxon>Agaricomycotina</taxon>
        <taxon>Agaricomycetes</taxon>
        <taxon>Agaricomycetidae</taxon>
        <taxon>Agaricales</taxon>
        <taxon>Marasmiineae</taxon>
        <taxon>Marasmiaceae</taxon>
        <taxon>Marasmius</taxon>
    </lineage>
</organism>
<feature type="compositionally biased region" description="Low complexity" evidence="9">
    <location>
        <begin position="200"/>
        <end position="212"/>
    </location>
</feature>
<keyword evidence="7" id="KW-0539">Nucleus</keyword>
<evidence type="ECO:0000313" key="12">
    <source>
        <dbReference type="Proteomes" id="UP001437256"/>
    </source>
</evidence>